<reference evidence="8 9" key="1">
    <citation type="journal article" date="2016" name="Nat. Commun.">
        <title>Thousands of microbial genomes shed light on interconnected biogeochemical processes in an aquifer system.</title>
        <authorList>
            <person name="Anantharaman K."/>
            <person name="Brown C.T."/>
            <person name="Hug L.A."/>
            <person name="Sharon I."/>
            <person name="Castelle C.J."/>
            <person name="Probst A.J."/>
            <person name="Thomas B.C."/>
            <person name="Singh A."/>
            <person name="Wilkins M.J."/>
            <person name="Karaoz U."/>
            <person name="Brodie E.L."/>
            <person name="Williams K.H."/>
            <person name="Hubbard S.S."/>
            <person name="Banfield J.F."/>
        </authorList>
    </citation>
    <scope>NUCLEOTIDE SEQUENCE [LARGE SCALE GENOMIC DNA]</scope>
</reference>
<proteinExistence type="inferred from homology"/>
<evidence type="ECO:0000313" key="9">
    <source>
        <dbReference type="Proteomes" id="UP000179099"/>
    </source>
</evidence>
<evidence type="ECO:0000259" key="7">
    <source>
        <dbReference type="PROSITE" id="PS51747"/>
    </source>
</evidence>
<dbReference type="Gene3D" id="3.40.140.10">
    <property type="entry name" value="Cytidine Deaminase, domain 2"/>
    <property type="match status" value="1"/>
</dbReference>
<sequence>MLTIKDLATNGRLNWDEYFMAIALLLGKTRSVCKYYKVGTTVAIGEQLLTFGYNGPVRGEPHCSDIGCAKEKDGVKLPPGSGLCRGSHAESNAISNASNLGVKIEDSTFYITYRPCFSCAKQLVNAKVRRIVYYEEYDGEFEAVELLRRRRIELVKFDTISRVRLNFDFM</sequence>
<evidence type="ECO:0000256" key="6">
    <source>
        <dbReference type="PIRSR" id="PIRSR006019-2"/>
    </source>
</evidence>
<dbReference type="PROSITE" id="PS51747">
    <property type="entry name" value="CYT_DCMP_DEAMINASES_2"/>
    <property type="match status" value="1"/>
</dbReference>
<evidence type="ECO:0000256" key="3">
    <source>
        <dbReference type="ARBA" id="ARBA00022801"/>
    </source>
</evidence>
<dbReference type="EMBL" id="MHMW01000016">
    <property type="protein sequence ID" value="OGZ34284.1"/>
    <property type="molecule type" value="Genomic_DNA"/>
</dbReference>
<organism evidence="8 9">
    <name type="scientific">Candidatus Portnoybacteria bacterium RBG_19FT_COMBO_36_7</name>
    <dbReference type="NCBI Taxonomy" id="1801992"/>
    <lineage>
        <taxon>Bacteria</taxon>
        <taxon>Candidatus Portnoyibacteriota</taxon>
    </lineage>
</organism>
<evidence type="ECO:0000256" key="5">
    <source>
        <dbReference type="PIRSR" id="PIRSR006019-1"/>
    </source>
</evidence>
<dbReference type="InterPro" id="IPR016192">
    <property type="entry name" value="APOBEC/CMP_deaminase_Zn-bd"/>
</dbReference>
<feature type="binding site" evidence="6">
    <location>
        <position position="116"/>
    </location>
    <ligand>
        <name>Zn(2+)</name>
        <dbReference type="ChEBI" id="CHEBI:29105"/>
        <note>catalytic</note>
    </ligand>
</feature>
<comment type="cofactor">
    <cofactor evidence="6">
        <name>Zn(2+)</name>
        <dbReference type="ChEBI" id="CHEBI:29105"/>
    </cofactor>
</comment>
<dbReference type="Proteomes" id="UP000179099">
    <property type="component" value="Unassembled WGS sequence"/>
</dbReference>
<dbReference type="STRING" id="1801992.A2Y98_00200"/>
<comment type="caution">
    <text evidence="8">The sequence shown here is derived from an EMBL/GenBank/DDBJ whole genome shotgun (WGS) entry which is preliminary data.</text>
</comment>
<evidence type="ECO:0000256" key="1">
    <source>
        <dbReference type="ARBA" id="ARBA00006576"/>
    </source>
</evidence>
<evidence type="ECO:0000256" key="4">
    <source>
        <dbReference type="ARBA" id="ARBA00022833"/>
    </source>
</evidence>
<gene>
    <name evidence="8" type="ORF">A2Y98_00200</name>
</gene>
<dbReference type="PIRSF" id="PIRSF006019">
    <property type="entry name" value="dCMP_deaminase"/>
    <property type="match status" value="1"/>
</dbReference>
<name>A0A1G2F8A1_9BACT</name>
<dbReference type="Pfam" id="PF00383">
    <property type="entry name" value="dCMP_cyt_deam_1"/>
    <property type="match status" value="1"/>
</dbReference>
<dbReference type="PANTHER" id="PTHR11086">
    <property type="entry name" value="DEOXYCYTIDYLATE DEAMINASE-RELATED"/>
    <property type="match status" value="1"/>
</dbReference>
<dbReference type="InterPro" id="IPR002125">
    <property type="entry name" value="CMP_dCMP_dom"/>
</dbReference>
<dbReference type="GO" id="GO:0005737">
    <property type="term" value="C:cytoplasm"/>
    <property type="evidence" value="ECO:0007669"/>
    <property type="project" value="TreeGrafter"/>
</dbReference>
<evidence type="ECO:0000313" key="8">
    <source>
        <dbReference type="EMBL" id="OGZ34284.1"/>
    </source>
</evidence>
<dbReference type="SUPFAM" id="SSF53927">
    <property type="entry name" value="Cytidine deaminase-like"/>
    <property type="match status" value="1"/>
</dbReference>
<comment type="similarity">
    <text evidence="1">Belongs to the cytidine and deoxycytidylate deaminase family.</text>
</comment>
<dbReference type="GO" id="GO:0006220">
    <property type="term" value="P:pyrimidine nucleotide metabolic process"/>
    <property type="evidence" value="ECO:0007669"/>
    <property type="project" value="InterPro"/>
</dbReference>
<feature type="active site" description="Proton donor" evidence="5">
    <location>
        <position position="90"/>
    </location>
</feature>
<dbReference type="PANTHER" id="PTHR11086:SF18">
    <property type="entry name" value="DEOXYCYTIDYLATE DEAMINASE"/>
    <property type="match status" value="1"/>
</dbReference>
<dbReference type="AlphaFoldDB" id="A0A1G2F8A1"/>
<dbReference type="PROSITE" id="PS00903">
    <property type="entry name" value="CYT_DCMP_DEAMINASES_1"/>
    <property type="match status" value="1"/>
</dbReference>
<dbReference type="InterPro" id="IPR016473">
    <property type="entry name" value="dCMP_deaminase"/>
</dbReference>
<feature type="binding site" evidence="6">
    <location>
        <position position="88"/>
    </location>
    <ligand>
        <name>Zn(2+)</name>
        <dbReference type="ChEBI" id="CHEBI:29105"/>
        <note>catalytic</note>
    </ligand>
</feature>
<protein>
    <recommendedName>
        <fullName evidence="7">CMP/dCMP-type deaminase domain-containing protein</fullName>
    </recommendedName>
</protein>
<keyword evidence="3" id="KW-0378">Hydrolase</keyword>
<evidence type="ECO:0000256" key="2">
    <source>
        <dbReference type="ARBA" id="ARBA00022723"/>
    </source>
</evidence>
<dbReference type="GO" id="GO:0004132">
    <property type="term" value="F:dCMP deaminase activity"/>
    <property type="evidence" value="ECO:0007669"/>
    <property type="project" value="InterPro"/>
</dbReference>
<accession>A0A1G2F8A1</accession>
<dbReference type="InterPro" id="IPR016193">
    <property type="entry name" value="Cytidine_deaminase-like"/>
</dbReference>
<dbReference type="InterPro" id="IPR015517">
    <property type="entry name" value="dCMP_deaminase-rel"/>
</dbReference>
<feature type="binding site" evidence="6">
    <location>
        <position position="119"/>
    </location>
    <ligand>
        <name>Zn(2+)</name>
        <dbReference type="ChEBI" id="CHEBI:29105"/>
        <note>catalytic</note>
    </ligand>
</feature>
<dbReference type="GO" id="GO:0008270">
    <property type="term" value="F:zinc ion binding"/>
    <property type="evidence" value="ECO:0007669"/>
    <property type="project" value="InterPro"/>
</dbReference>
<feature type="domain" description="CMP/dCMP-type deaminase" evidence="7">
    <location>
        <begin position="14"/>
        <end position="154"/>
    </location>
</feature>
<keyword evidence="4 6" id="KW-0862">Zinc</keyword>
<keyword evidence="2 6" id="KW-0479">Metal-binding</keyword>